<reference evidence="1 2" key="1">
    <citation type="submission" date="2014-09" db="EMBL/GenBank/DDBJ databases">
        <title>Genome sequences of Lysobacter dokdonensis DS-58.</title>
        <authorList>
            <person name="Kim J.F."/>
            <person name="Kwak M.-J."/>
        </authorList>
    </citation>
    <scope>NUCLEOTIDE SEQUENCE [LARGE SCALE GENOMIC DNA]</scope>
    <source>
        <strain evidence="1 2">DS-58</strain>
    </source>
</reference>
<accession>A0A0A2WG74</accession>
<dbReference type="AlphaFoldDB" id="A0A0A2WG74"/>
<proteinExistence type="predicted"/>
<protein>
    <submittedName>
        <fullName evidence="1">Uncharacterized protein</fullName>
    </submittedName>
</protein>
<dbReference type="STRING" id="1300345.LF41_336"/>
<name>A0A0A2WG74_9GAMM</name>
<organism evidence="1 2">
    <name type="scientific">Lysobacter dokdonensis DS-58</name>
    <dbReference type="NCBI Taxonomy" id="1300345"/>
    <lineage>
        <taxon>Bacteria</taxon>
        <taxon>Pseudomonadati</taxon>
        <taxon>Pseudomonadota</taxon>
        <taxon>Gammaproteobacteria</taxon>
        <taxon>Lysobacterales</taxon>
        <taxon>Lysobacteraceae</taxon>
        <taxon>Noviluteimonas</taxon>
    </lineage>
</organism>
<dbReference type="PATRIC" id="fig|1300345.3.peg.2011"/>
<sequence length="101" mass="10568">MTWIKADPACIAEDSRIHRESTAMQYLVCPSSHVASLDSIASRLGDMDPAALVDVDAAGRLRISTQLTDAEVLRALHSAGLLVAPSDVERLASECCGGCGG</sequence>
<keyword evidence="2" id="KW-1185">Reference proteome</keyword>
<comment type="caution">
    <text evidence="1">The sequence shown here is derived from an EMBL/GenBank/DDBJ whole genome shotgun (WGS) entry which is preliminary data.</text>
</comment>
<evidence type="ECO:0000313" key="2">
    <source>
        <dbReference type="Proteomes" id="UP000030518"/>
    </source>
</evidence>
<gene>
    <name evidence="1" type="ORF">LF41_336</name>
</gene>
<evidence type="ECO:0000313" key="1">
    <source>
        <dbReference type="EMBL" id="KGQ18803.1"/>
    </source>
</evidence>
<dbReference type="EMBL" id="JRKJ01000016">
    <property type="protein sequence ID" value="KGQ18803.1"/>
    <property type="molecule type" value="Genomic_DNA"/>
</dbReference>
<dbReference type="Proteomes" id="UP000030518">
    <property type="component" value="Unassembled WGS sequence"/>
</dbReference>